<feature type="compositionally biased region" description="Polar residues" evidence="1">
    <location>
        <begin position="70"/>
        <end position="90"/>
    </location>
</feature>
<sequence>MSPPNSVHAKNKKKKVKNKTQCNCFSDTFLTASRHVTLERQAKVFFPLPSPALSVSCVVWLVPVCRYSAAGSTPRNPDQGSRTLSPSPTSEGRPMTRCHCSIRPLLHSDSTHLAVESFFPSQKDLDQRLRRLVAVFERGETRMRQGNSMSCKQPHREKSCLGAERSTDIKPQ</sequence>
<evidence type="ECO:0000256" key="1">
    <source>
        <dbReference type="SAM" id="MobiDB-lite"/>
    </source>
</evidence>
<gene>
    <name evidence="2" type="ORF">CCUS01_15677</name>
</gene>
<proteinExistence type="predicted"/>
<accession>A0AAI9VF40</accession>
<feature type="region of interest" description="Disordered" evidence="1">
    <location>
        <begin position="70"/>
        <end position="95"/>
    </location>
</feature>
<dbReference type="AlphaFoldDB" id="A0AAI9VF40"/>
<comment type="caution">
    <text evidence="2">The sequence shown here is derived from an EMBL/GenBank/DDBJ whole genome shotgun (WGS) entry which is preliminary data.</text>
</comment>
<protein>
    <submittedName>
        <fullName evidence="2">Uncharacterized protein</fullName>
    </submittedName>
</protein>
<evidence type="ECO:0000313" key="2">
    <source>
        <dbReference type="EMBL" id="KAK1483615.1"/>
    </source>
</evidence>
<reference evidence="2" key="1">
    <citation type="submission" date="2016-11" db="EMBL/GenBank/DDBJ databases">
        <title>The genome sequence of Colletotrichum cuscutae.</title>
        <authorList>
            <person name="Baroncelli R."/>
        </authorList>
    </citation>
    <scope>NUCLEOTIDE SEQUENCE</scope>
    <source>
        <strain evidence="2">IMI 304802</strain>
    </source>
</reference>
<name>A0AAI9VF40_9PEZI</name>
<feature type="compositionally biased region" description="Basic and acidic residues" evidence="1">
    <location>
        <begin position="154"/>
        <end position="172"/>
    </location>
</feature>
<dbReference type="EMBL" id="MPDP01000084">
    <property type="protein sequence ID" value="KAK1483615.1"/>
    <property type="molecule type" value="Genomic_DNA"/>
</dbReference>
<feature type="region of interest" description="Disordered" evidence="1">
    <location>
        <begin position="144"/>
        <end position="172"/>
    </location>
</feature>
<dbReference type="Proteomes" id="UP001239213">
    <property type="component" value="Unassembled WGS sequence"/>
</dbReference>
<keyword evidence="3" id="KW-1185">Reference proteome</keyword>
<organism evidence="2 3">
    <name type="scientific">Colletotrichum cuscutae</name>
    <dbReference type="NCBI Taxonomy" id="1209917"/>
    <lineage>
        <taxon>Eukaryota</taxon>
        <taxon>Fungi</taxon>
        <taxon>Dikarya</taxon>
        <taxon>Ascomycota</taxon>
        <taxon>Pezizomycotina</taxon>
        <taxon>Sordariomycetes</taxon>
        <taxon>Hypocreomycetidae</taxon>
        <taxon>Glomerellales</taxon>
        <taxon>Glomerellaceae</taxon>
        <taxon>Colletotrichum</taxon>
        <taxon>Colletotrichum acutatum species complex</taxon>
    </lineage>
</organism>
<evidence type="ECO:0000313" key="3">
    <source>
        <dbReference type="Proteomes" id="UP001239213"/>
    </source>
</evidence>